<dbReference type="PRINTS" id="PR00381">
    <property type="entry name" value="KINESINLIGHT"/>
</dbReference>
<protein>
    <recommendedName>
        <fullName evidence="1">DUF7779 domain-containing protein</fullName>
    </recommendedName>
</protein>
<dbReference type="Pfam" id="PF13424">
    <property type="entry name" value="TPR_12"/>
    <property type="match status" value="3"/>
</dbReference>
<dbReference type="PANTHER" id="PTHR46082">
    <property type="entry name" value="ATP/GTP-BINDING PROTEIN-RELATED"/>
    <property type="match status" value="1"/>
</dbReference>
<dbReference type="NCBIfam" id="NF040586">
    <property type="entry name" value="FxSxx_TPR"/>
    <property type="match status" value="1"/>
</dbReference>
<sequence>MIRSTLNYVGRDSAVKYKKGVERDIGEETTVTEFYQPPVLLVVLADSEQRHLWFTKFWLVAARQTRPAAEPTTNVFGEDYDESTSLPQQRFIKVRPVRKRRQIHTNGLASFMASTSRATVFRVTGLPLDEAELNIKSRLEQTIHDHLRDDERERIEVRVTCIPSCEGDQTSNALVEFTGGNPNFLSPLEHDPLSDWQIEMGEDDINFDRHFFGFTQLYPTAPAKPVTADIIAITGLDGHAYGSWRGKGNLGRMWLRDFLSKDLPNCRTMIYGYNSKLSSHGVDTIMDYGREFLEAIKGIRPTQEARERPLFFIAHSFGGIILAHCLVKAVQTNEDDHATIAALYKATYGILFFGTPHKGLVIDDIQRMIAREGHHPRAELLEQIKTKSDLLTYQLVDFKNLIRDRKIVSFYEMQQTRRLELNPDTGWGRTGTFITAVESGSALLDLPDSIETKIPVNADHSQIVKFDNRNFEAYKTATRYLKEFEQNAGEVVLARFSPARIQRAPAFMVPFERDEHFVGRQDALEALESHFSTRDVHNRVVLAGLGGVGKSQIAIEYSYRLRDNEPQIWVFWVHAATAERFEQSYRTIAAKLELPSWDDPKTDIFGLVLRWLSDIDSGRWFMILDNADDLTVFCPGRKQRSQDSETTSTTISLLSYIPRTTNGSLLVTTRDRGAAAWIGSGYTSVIRIGVMKLYEAKLLLRFKIPDTGSIESQETELVEELECLPLAITQAAAYISRLTPWMTVSKYMQLYRQGDTDKIRLLDEESGDHRRDLSVPHSVIRTWQISFDQIRKQHPEASKLLSLMAMLDRQGIPEYLFYPHYQDTLSFGNAVAPLNEFSLITIEKEGNSFEMHRLVQLATKRWLDSNKELEKWQEMAMKILSDAFPNGEPSNWEKCETLLPHTTQVLRKSEIKSNQYMVSRAALLYNMAWYNWLRGYYTLAKEESHESLSIRTKILPSTDLDIFNSMEILALVLQYQGKYDEAEPIYRQTLQLHEKVLGEENPHTLLSRGLLARLLEDQGKYEEAEPILRQTLQLREKVLGQEHPDTLTSRNNLAGLLESQGKYDEAEPIYRQTLQLYEKVLGQEHPHTLTSRNNLAGLLESQGKYDEAEPIYRQTLQLREKVLGQEHPHTLTSRNNLAGLLKRQGKYDEAEPIYRQTLQLREKVLGQEHPHTLMSRNNLAGLLERQGKYDEAEPIYRQTL</sequence>
<evidence type="ECO:0000259" key="1">
    <source>
        <dbReference type="Pfam" id="PF25000"/>
    </source>
</evidence>
<proteinExistence type="predicted"/>
<dbReference type="InterPro" id="IPR027417">
    <property type="entry name" value="P-loop_NTPase"/>
</dbReference>
<dbReference type="SUPFAM" id="SSF48452">
    <property type="entry name" value="TPR-like"/>
    <property type="match status" value="3"/>
</dbReference>
<dbReference type="AlphaFoldDB" id="A0A3D8SM25"/>
<feature type="domain" description="DUF7779" evidence="1">
    <location>
        <begin position="790"/>
        <end position="866"/>
    </location>
</feature>
<dbReference type="Proteomes" id="UP000256328">
    <property type="component" value="Unassembled WGS sequence"/>
</dbReference>
<evidence type="ECO:0000313" key="2">
    <source>
        <dbReference type="EMBL" id="RDW87375.1"/>
    </source>
</evidence>
<dbReference type="OrthoDB" id="1658288at2759"/>
<dbReference type="PANTHER" id="PTHR46082:SF6">
    <property type="entry name" value="AAA+ ATPASE DOMAIN-CONTAINING PROTEIN-RELATED"/>
    <property type="match status" value="1"/>
</dbReference>
<dbReference type="EMBL" id="PDLN01000004">
    <property type="protein sequence ID" value="RDW87375.1"/>
    <property type="molecule type" value="Genomic_DNA"/>
</dbReference>
<accession>A0A3D8SM25</accession>
<dbReference type="Gene3D" id="1.25.40.10">
    <property type="entry name" value="Tetratricopeptide repeat domain"/>
    <property type="match status" value="2"/>
</dbReference>
<dbReference type="Pfam" id="PF25000">
    <property type="entry name" value="DUF7779"/>
    <property type="match status" value="1"/>
</dbReference>
<organism evidence="2 3">
    <name type="scientific">Coleophoma crateriformis</name>
    <dbReference type="NCBI Taxonomy" id="565419"/>
    <lineage>
        <taxon>Eukaryota</taxon>
        <taxon>Fungi</taxon>
        <taxon>Dikarya</taxon>
        <taxon>Ascomycota</taxon>
        <taxon>Pezizomycotina</taxon>
        <taxon>Leotiomycetes</taxon>
        <taxon>Helotiales</taxon>
        <taxon>Dermateaceae</taxon>
        <taxon>Coleophoma</taxon>
    </lineage>
</organism>
<dbReference type="SUPFAM" id="SSF52540">
    <property type="entry name" value="P-loop containing nucleoside triphosphate hydrolases"/>
    <property type="match status" value="1"/>
</dbReference>
<dbReference type="Gene3D" id="3.40.50.300">
    <property type="entry name" value="P-loop containing nucleotide triphosphate hydrolases"/>
    <property type="match status" value="1"/>
</dbReference>
<keyword evidence="3" id="KW-1185">Reference proteome</keyword>
<evidence type="ECO:0000313" key="3">
    <source>
        <dbReference type="Proteomes" id="UP000256328"/>
    </source>
</evidence>
<reference evidence="2 3" key="1">
    <citation type="journal article" date="2018" name="IMA Fungus">
        <title>IMA Genome-F 9: Draft genome sequence of Annulohypoxylon stygium, Aspergillus mulundensis, Berkeleyomyces basicola (syn. Thielaviopsis basicola), Ceratocystis smalleyi, two Cercospora beticola strains, Coleophoma cylindrospora, Fusarium fracticaudum, Phialophora cf. hyalina, and Morchella septimelata.</title>
        <authorList>
            <person name="Wingfield B.D."/>
            <person name="Bills G.F."/>
            <person name="Dong Y."/>
            <person name="Huang W."/>
            <person name="Nel W.J."/>
            <person name="Swalarsk-Parry B.S."/>
            <person name="Vaghefi N."/>
            <person name="Wilken P.M."/>
            <person name="An Z."/>
            <person name="de Beer Z.W."/>
            <person name="De Vos L."/>
            <person name="Chen L."/>
            <person name="Duong T.A."/>
            <person name="Gao Y."/>
            <person name="Hammerbacher A."/>
            <person name="Kikkert J.R."/>
            <person name="Li Y."/>
            <person name="Li H."/>
            <person name="Li K."/>
            <person name="Li Q."/>
            <person name="Liu X."/>
            <person name="Ma X."/>
            <person name="Naidoo K."/>
            <person name="Pethybridge S.J."/>
            <person name="Sun J."/>
            <person name="Steenkamp E.T."/>
            <person name="van der Nest M.A."/>
            <person name="van Wyk S."/>
            <person name="Wingfield M.J."/>
            <person name="Xiong C."/>
            <person name="Yue Q."/>
            <person name="Zhang X."/>
        </authorList>
    </citation>
    <scope>NUCLEOTIDE SEQUENCE [LARGE SCALE GENOMIC DNA]</scope>
    <source>
        <strain evidence="2 3">BP5796</strain>
    </source>
</reference>
<dbReference type="InterPro" id="IPR056681">
    <property type="entry name" value="DUF7779"/>
</dbReference>
<dbReference type="Gene3D" id="3.40.50.1820">
    <property type="entry name" value="alpha/beta hydrolase"/>
    <property type="match status" value="1"/>
</dbReference>
<name>A0A3D8SM25_9HELO</name>
<dbReference type="InterPro" id="IPR011990">
    <property type="entry name" value="TPR-like_helical_dom_sf"/>
</dbReference>
<dbReference type="InterPro" id="IPR019734">
    <property type="entry name" value="TPR_rpt"/>
</dbReference>
<dbReference type="InterPro" id="IPR029058">
    <property type="entry name" value="AB_hydrolase_fold"/>
</dbReference>
<comment type="caution">
    <text evidence="2">The sequence shown here is derived from an EMBL/GenBank/DDBJ whole genome shotgun (WGS) entry which is preliminary data.</text>
</comment>
<dbReference type="InterPro" id="IPR053137">
    <property type="entry name" value="NLR-like"/>
</dbReference>
<dbReference type="SMART" id="SM00028">
    <property type="entry name" value="TPR"/>
    <property type="match status" value="5"/>
</dbReference>
<gene>
    <name evidence="2" type="ORF">BP5796_03069</name>
</gene>
<dbReference type="SUPFAM" id="SSF53474">
    <property type="entry name" value="alpha/beta-Hydrolases"/>
    <property type="match status" value="1"/>
</dbReference>